<feature type="region of interest" description="Disordered" evidence="1">
    <location>
        <begin position="400"/>
        <end position="431"/>
    </location>
</feature>
<feature type="region of interest" description="Disordered" evidence="1">
    <location>
        <begin position="121"/>
        <end position="145"/>
    </location>
</feature>
<dbReference type="PANTHER" id="PTHR39394">
    <property type="entry name" value="YALI0E31793P"/>
    <property type="match status" value="1"/>
</dbReference>
<sequence>MATKICQRCLLPLARKGRVAAVSGQIRASSSKPTTNQTSESVTPGSEDASESQPTDGSKPGRQQKSDPEEIGAMSRRLQEATEDALLSGRGGKRAIEEAGFDRDLKEALLAKIAGATFAPSSSKDAAALSTTSMPRSAGRGTREHALGEAWTGDEEVTDTVLRMLDDAKKPLAPGMRGNANIPTPNPVDMRPSPKPTVSSGRRVAAAREKAAAYSDSGLKEALQEKGLSNEEKEAMRQEFKDRFSPGFTAMPNSLSGLAEMANSRIEDAIARGQFKNIPRGKGVERDARADNPFIDTTEYIMNKMIQRQDLVPPWIEKQQEVSYEAHTFRTRLRADWKRHAARSISSRGGTLEEQVARAEEYARAEAAHNPRRKNTDSSMSIPTSATDDAALRAASAFSSSSSSSTSSFGSMPASSVTPPNISTTKPFRDPDWERTERSYLDLAISKLNSMTRSYNLMAPDLVRKPYFNLERELNACYADVAPEVPKVIRDRAVRANPGVFGSGSGSVFGSGFGFGGAWDTGTEERRGGGGGGGGGEGLPKEQEAIDGNGRYGLRQFWRDLWKPPSKGD</sequence>
<dbReference type="EMBL" id="JAKWBI020000004">
    <property type="protein sequence ID" value="KAJ2907105.1"/>
    <property type="molecule type" value="Genomic_DNA"/>
</dbReference>
<feature type="compositionally biased region" description="Low complexity" evidence="1">
    <location>
        <begin position="400"/>
        <end position="416"/>
    </location>
</feature>
<comment type="caution">
    <text evidence="3">The sequence shown here is derived from an EMBL/GenBank/DDBJ whole genome shotgun (WGS) entry which is preliminary data.</text>
</comment>
<feature type="compositionally biased region" description="Polar residues" evidence="1">
    <location>
        <begin position="121"/>
        <end position="135"/>
    </location>
</feature>
<feature type="compositionally biased region" description="Basic and acidic residues" evidence="1">
    <location>
        <begin position="355"/>
        <end position="369"/>
    </location>
</feature>
<dbReference type="InterPro" id="IPR018961">
    <property type="entry name" value="DnaJ_homolog_subfam-C_membr-28"/>
</dbReference>
<gene>
    <name evidence="3" type="ORF">MKZ38_007620</name>
</gene>
<accession>A0AAD5S023</accession>
<feature type="compositionally biased region" description="Polar residues" evidence="1">
    <location>
        <begin position="417"/>
        <end position="426"/>
    </location>
</feature>
<protein>
    <recommendedName>
        <fullName evidence="2">DnaJ homologue subfamily C member 28 conserved domain-containing protein</fullName>
    </recommendedName>
</protein>
<dbReference type="Pfam" id="PF09350">
    <property type="entry name" value="DJC28_CD"/>
    <property type="match status" value="1"/>
</dbReference>
<evidence type="ECO:0000313" key="4">
    <source>
        <dbReference type="Proteomes" id="UP001201980"/>
    </source>
</evidence>
<evidence type="ECO:0000259" key="2">
    <source>
        <dbReference type="Pfam" id="PF09350"/>
    </source>
</evidence>
<reference evidence="3" key="1">
    <citation type="submission" date="2022-07" db="EMBL/GenBank/DDBJ databases">
        <title>Draft genome sequence of Zalerion maritima ATCC 34329, a (micro)plastics degrading marine fungus.</title>
        <authorList>
            <person name="Paco A."/>
            <person name="Goncalves M.F.M."/>
            <person name="Rocha-Santos T.A.P."/>
            <person name="Alves A."/>
        </authorList>
    </citation>
    <scope>NUCLEOTIDE SEQUENCE</scope>
    <source>
        <strain evidence="3">ATCC 34329</strain>
    </source>
</reference>
<evidence type="ECO:0000313" key="3">
    <source>
        <dbReference type="EMBL" id="KAJ2907105.1"/>
    </source>
</evidence>
<feature type="region of interest" description="Disordered" evidence="1">
    <location>
        <begin position="343"/>
        <end position="384"/>
    </location>
</feature>
<dbReference type="PANTHER" id="PTHR39394:SF1">
    <property type="entry name" value="DNAJ HOMOLOGUE SUBFAMILY C MEMBER 28 CONSERVED DOMAIN-CONTAINING PROTEIN"/>
    <property type="match status" value="1"/>
</dbReference>
<name>A0AAD5S023_9PEZI</name>
<keyword evidence="4" id="KW-1185">Reference proteome</keyword>
<dbReference type="Proteomes" id="UP001201980">
    <property type="component" value="Unassembled WGS sequence"/>
</dbReference>
<organism evidence="3 4">
    <name type="scientific">Zalerion maritima</name>
    <dbReference type="NCBI Taxonomy" id="339359"/>
    <lineage>
        <taxon>Eukaryota</taxon>
        <taxon>Fungi</taxon>
        <taxon>Dikarya</taxon>
        <taxon>Ascomycota</taxon>
        <taxon>Pezizomycotina</taxon>
        <taxon>Sordariomycetes</taxon>
        <taxon>Lulworthiomycetidae</taxon>
        <taxon>Lulworthiales</taxon>
        <taxon>Lulworthiaceae</taxon>
        <taxon>Zalerion</taxon>
    </lineage>
</organism>
<feature type="domain" description="DnaJ homologue subfamily C member 28 conserved" evidence="2">
    <location>
        <begin position="261"/>
        <end position="330"/>
    </location>
</feature>
<dbReference type="AlphaFoldDB" id="A0AAD5S023"/>
<feature type="region of interest" description="Disordered" evidence="1">
    <location>
        <begin position="17"/>
        <end position="76"/>
    </location>
</feature>
<evidence type="ECO:0000256" key="1">
    <source>
        <dbReference type="SAM" id="MobiDB-lite"/>
    </source>
</evidence>
<feature type="region of interest" description="Disordered" evidence="1">
    <location>
        <begin position="170"/>
        <end position="199"/>
    </location>
</feature>
<feature type="compositionally biased region" description="Gly residues" evidence="1">
    <location>
        <begin position="529"/>
        <end position="538"/>
    </location>
</feature>
<proteinExistence type="predicted"/>
<feature type="compositionally biased region" description="Polar residues" evidence="1">
    <location>
        <begin position="26"/>
        <end position="44"/>
    </location>
</feature>
<feature type="region of interest" description="Disordered" evidence="1">
    <location>
        <begin position="520"/>
        <end position="546"/>
    </location>
</feature>